<organism evidence="9 10">
    <name type="scientific">Aquarana catesbeiana</name>
    <name type="common">American bullfrog</name>
    <name type="synonym">Rana catesbeiana</name>
    <dbReference type="NCBI Taxonomy" id="8400"/>
    <lineage>
        <taxon>Eukaryota</taxon>
        <taxon>Metazoa</taxon>
        <taxon>Chordata</taxon>
        <taxon>Craniata</taxon>
        <taxon>Vertebrata</taxon>
        <taxon>Euteleostomi</taxon>
        <taxon>Amphibia</taxon>
        <taxon>Batrachia</taxon>
        <taxon>Anura</taxon>
        <taxon>Neobatrachia</taxon>
        <taxon>Ranoidea</taxon>
        <taxon>Ranidae</taxon>
        <taxon>Aquarana</taxon>
    </lineage>
</organism>
<keyword evidence="4 7" id="KW-1133">Transmembrane helix</keyword>
<feature type="transmembrane region" description="Helical" evidence="7">
    <location>
        <begin position="9"/>
        <end position="29"/>
    </location>
</feature>
<proteinExistence type="predicted"/>
<comment type="subcellular location">
    <subcellularLocation>
        <location evidence="1">Membrane</location>
        <topology evidence="1">Multi-pass membrane protein</topology>
    </subcellularLocation>
</comment>
<dbReference type="GO" id="GO:0098703">
    <property type="term" value="P:calcium ion import across plasma membrane"/>
    <property type="evidence" value="ECO:0007669"/>
    <property type="project" value="TreeGrafter"/>
</dbReference>
<keyword evidence="6 7" id="KW-0472">Membrane</keyword>
<reference evidence="10" key="1">
    <citation type="journal article" date="2017" name="Nat. Commun.">
        <title>The North American bullfrog draft genome provides insight into hormonal regulation of long noncoding RNA.</title>
        <authorList>
            <person name="Hammond S.A."/>
            <person name="Warren R.L."/>
            <person name="Vandervalk B.P."/>
            <person name="Kucuk E."/>
            <person name="Khan H."/>
            <person name="Gibb E.A."/>
            <person name="Pandoh P."/>
            <person name="Kirk H."/>
            <person name="Zhao Y."/>
            <person name="Jones M."/>
            <person name="Mungall A.J."/>
            <person name="Coope R."/>
            <person name="Pleasance S."/>
            <person name="Moore R.A."/>
            <person name="Holt R.A."/>
            <person name="Round J.M."/>
            <person name="Ohora S."/>
            <person name="Walle B.V."/>
            <person name="Veldhoen N."/>
            <person name="Helbing C.C."/>
            <person name="Birol I."/>
        </authorList>
    </citation>
    <scope>NUCLEOTIDE SEQUENCE [LARGE SCALE GENOMIC DNA]</scope>
</reference>
<evidence type="ECO:0000313" key="10">
    <source>
        <dbReference type="Proteomes" id="UP000228934"/>
    </source>
</evidence>
<gene>
    <name evidence="9" type="ORF">AB205_0184730</name>
</gene>
<name>A0A2G9S622_AQUCT</name>
<evidence type="ECO:0000313" key="9">
    <source>
        <dbReference type="EMBL" id="PIO35525.1"/>
    </source>
</evidence>
<dbReference type="InterPro" id="IPR024862">
    <property type="entry name" value="TRPV"/>
</dbReference>
<feature type="transmembrane region" description="Helical" evidence="7">
    <location>
        <begin position="140"/>
        <end position="163"/>
    </location>
</feature>
<dbReference type="GO" id="GO:0005262">
    <property type="term" value="F:calcium channel activity"/>
    <property type="evidence" value="ECO:0007669"/>
    <property type="project" value="TreeGrafter"/>
</dbReference>
<dbReference type="PANTHER" id="PTHR10582:SF6">
    <property type="entry name" value="TRANSIENT RECEPTOR POTENTIAL CATION CHANNEL SUBFAMILY V MEMBER 3"/>
    <property type="match status" value="1"/>
</dbReference>
<dbReference type="Proteomes" id="UP000228934">
    <property type="component" value="Unassembled WGS sequence"/>
</dbReference>
<evidence type="ECO:0000256" key="1">
    <source>
        <dbReference type="ARBA" id="ARBA00004141"/>
    </source>
</evidence>
<evidence type="ECO:0000259" key="8">
    <source>
        <dbReference type="Pfam" id="PF00520"/>
    </source>
</evidence>
<keyword evidence="3" id="KW-0677">Repeat</keyword>
<protein>
    <recommendedName>
        <fullName evidence="8">Ion transport domain-containing protein</fullName>
    </recommendedName>
</protein>
<evidence type="ECO:0000256" key="4">
    <source>
        <dbReference type="ARBA" id="ARBA00022989"/>
    </source>
</evidence>
<dbReference type="AlphaFoldDB" id="A0A2G9S622"/>
<accession>A0A2G9S622</accession>
<dbReference type="EMBL" id="KV926205">
    <property type="protein sequence ID" value="PIO35525.1"/>
    <property type="molecule type" value="Genomic_DNA"/>
</dbReference>
<evidence type="ECO:0000256" key="5">
    <source>
        <dbReference type="ARBA" id="ARBA00023043"/>
    </source>
</evidence>
<dbReference type="Pfam" id="PF00520">
    <property type="entry name" value="Ion_trans"/>
    <property type="match status" value="1"/>
</dbReference>
<evidence type="ECO:0000256" key="2">
    <source>
        <dbReference type="ARBA" id="ARBA00022692"/>
    </source>
</evidence>
<evidence type="ECO:0000256" key="6">
    <source>
        <dbReference type="ARBA" id="ARBA00023136"/>
    </source>
</evidence>
<dbReference type="GO" id="GO:0005929">
    <property type="term" value="C:cilium"/>
    <property type="evidence" value="ECO:0007669"/>
    <property type="project" value="TreeGrafter"/>
</dbReference>
<sequence length="283" mass="32065">MKWQTFARIMFSVSFLFTFTYNLAFTLLYYQPHGDKTPKALNFSGTTGIFELFGQVFIMIWATYLIVQKVIWNDVLKFLLVYVLFLCGFGVALASLIEHCPDDADCRRYNTFGRAIIELFKLTIGLGDLEMQQDSKYPGLFLLLLITYVILTFVLLLNMLIVLMGQTVDDISKDSENIWRLQVVMAAICDFYQDCDIMEDTSDNFDTFLGPLALIQRSVRHFSAASGALLTPLAAKERVKTAHKAGALAALPIDFNHSCCLGVVYTLLLHRPKDAACRTFFSY</sequence>
<evidence type="ECO:0000256" key="7">
    <source>
        <dbReference type="SAM" id="Phobius"/>
    </source>
</evidence>
<evidence type="ECO:0000256" key="3">
    <source>
        <dbReference type="ARBA" id="ARBA00022737"/>
    </source>
</evidence>
<keyword evidence="5" id="KW-0040">ANK repeat</keyword>
<dbReference type="GO" id="GO:0005886">
    <property type="term" value="C:plasma membrane"/>
    <property type="evidence" value="ECO:0007669"/>
    <property type="project" value="TreeGrafter"/>
</dbReference>
<keyword evidence="2 7" id="KW-0812">Transmembrane</keyword>
<dbReference type="OrthoDB" id="533508at2759"/>
<dbReference type="GO" id="GO:0007231">
    <property type="term" value="P:osmosensory signaling pathway"/>
    <property type="evidence" value="ECO:0007669"/>
    <property type="project" value="TreeGrafter"/>
</dbReference>
<feature type="transmembrane region" description="Helical" evidence="7">
    <location>
        <begin position="79"/>
        <end position="97"/>
    </location>
</feature>
<feature type="transmembrane region" description="Helical" evidence="7">
    <location>
        <begin position="49"/>
        <end position="67"/>
    </location>
</feature>
<dbReference type="PANTHER" id="PTHR10582">
    <property type="entry name" value="TRANSIENT RECEPTOR POTENTIAL ION CHANNEL PROTEIN"/>
    <property type="match status" value="1"/>
</dbReference>
<dbReference type="GO" id="GO:0007015">
    <property type="term" value="P:actin filament organization"/>
    <property type="evidence" value="ECO:0007669"/>
    <property type="project" value="TreeGrafter"/>
</dbReference>
<keyword evidence="10" id="KW-1185">Reference proteome</keyword>
<dbReference type="InterPro" id="IPR005821">
    <property type="entry name" value="Ion_trans_dom"/>
</dbReference>
<feature type="domain" description="Ion transport" evidence="8">
    <location>
        <begin position="36"/>
        <end position="175"/>
    </location>
</feature>